<comment type="pathway">
    <text evidence="5">Isoprenoid biosynthesis; dimethylallyl diphosphate biosynthesis; dimethylallyl diphosphate from (2E)-4-hydroxy-3-methylbutenyl diphosphate: step 1/1.</text>
</comment>
<dbReference type="GO" id="GO:0050992">
    <property type="term" value="P:dimethylallyl diphosphate biosynthetic process"/>
    <property type="evidence" value="ECO:0007669"/>
    <property type="project" value="UniProtKB-UniRule"/>
</dbReference>
<keyword evidence="3 5" id="KW-0408">Iron</keyword>
<dbReference type="GO" id="GO:0019288">
    <property type="term" value="P:isopentenyl diphosphate biosynthetic process, methylerythritol 4-phosphate pathway"/>
    <property type="evidence" value="ECO:0007669"/>
    <property type="project" value="UniProtKB-UniRule"/>
</dbReference>
<dbReference type="Gene3D" id="3.40.50.11270">
    <property type="match status" value="1"/>
</dbReference>
<keyword evidence="2 5" id="KW-0479">Metal-binding</keyword>
<keyword evidence="7" id="KW-1185">Reference proteome</keyword>
<dbReference type="EC" id="1.17.7.4" evidence="5"/>
<feature type="binding site" evidence="5">
    <location>
        <position position="125"/>
    </location>
    <ligand>
        <name>(2E)-4-hydroxy-3-methylbut-2-enyl diphosphate</name>
        <dbReference type="ChEBI" id="CHEBI:128753"/>
    </ligand>
</feature>
<dbReference type="GO" id="GO:0051539">
    <property type="term" value="F:4 iron, 4 sulfur cluster binding"/>
    <property type="evidence" value="ECO:0007669"/>
    <property type="project" value="UniProtKB-UniRule"/>
</dbReference>
<dbReference type="HAMAP" id="MF_00191">
    <property type="entry name" value="IspH"/>
    <property type="match status" value="1"/>
</dbReference>
<protein>
    <recommendedName>
        <fullName evidence="5">4-hydroxy-3-methylbut-2-enyl diphosphate reductase</fullName>
        <shortName evidence="5">HMBPP reductase</shortName>
        <ecNumber evidence="5">1.17.7.4</ecNumber>
    </recommendedName>
</protein>
<accession>A0A2M9A645</accession>
<sequence>MKKLVLASPRGFCAGVDRALHIVAKALEKFGAPIYVRHEIVHNAFVVSRFKAQGAIFVEDLQEVPEGATVVFSAHGVPDSVYEEAKKRHLHVLDATCPLVQRVHMSAKRHHAAGRHVILIGHAGHAEVEGHLGQVSEGCMTLVRKADDVKKLSFPEGTELAYITQTTLSVSESKDIIDTLREQFPNIQGPVRGDLCYATGNRQVAVASLCDQVQSLLVVGSKNSSNSSRLAELGKEHGIPSHLIDSVKDVDPSWFDGIDTVGLSSGASAPEDLVQDVVAWMREKYPGIEVENWVTMQEKLKFPLPAELAS</sequence>
<keyword evidence="5" id="KW-0560">Oxidoreductase</keyword>
<feature type="binding site" evidence="5">
    <location>
        <position position="224"/>
    </location>
    <ligand>
        <name>dimethylallyl diphosphate</name>
        <dbReference type="ChEBI" id="CHEBI:57623"/>
    </ligand>
</feature>
<feature type="binding site" evidence="5">
    <location>
        <position position="226"/>
    </location>
    <ligand>
        <name>isopentenyl diphosphate</name>
        <dbReference type="ChEBI" id="CHEBI:128769"/>
    </ligand>
</feature>
<feature type="binding site" evidence="5">
    <location>
        <position position="125"/>
    </location>
    <ligand>
        <name>dimethylallyl diphosphate</name>
        <dbReference type="ChEBI" id="CHEBI:57623"/>
    </ligand>
</feature>
<feature type="active site" description="Proton donor" evidence="5">
    <location>
        <position position="127"/>
    </location>
</feature>
<dbReference type="PANTHER" id="PTHR30426:SF0">
    <property type="entry name" value="4-HYDROXY-3-METHYLBUT-2-ENYL DIPHOSPHATE REDUCTASE"/>
    <property type="match status" value="1"/>
</dbReference>
<feature type="binding site" evidence="5">
    <location>
        <position position="224"/>
    </location>
    <ligand>
        <name>isopentenyl diphosphate</name>
        <dbReference type="ChEBI" id="CHEBI:128769"/>
    </ligand>
</feature>
<reference evidence="6 7" key="1">
    <citation type="submission" date="2017-11" db="EMBL/GenBank/DDBJ databases">
        <title>Animal gut microbial communities from fecal samples from Wisconsin, USA.</title>
        <authorList>
            <person name="Neumann A."/>
        </authorList>
    </citation>
    <scope>NUCLEOTIDE SEQUENCE [LARGE SCALE GENOMIC DNA]</scope>
    <source>
        <strain evidence="6 7">UWS3</strain>
    </source>
</reference>
<name>A0A2M9A645_9BACT</name>
<dbReference type="EMBL" id="PGEX01000001">
    <property type="protein sequence ID" value="PJJ41194.1"/>
    <property type="molecule type" value="Genomic_DNA"/>
</dbReference>
<feature type="binding site" evidence="5">
    <location>
        <position position="226"/>
    </location>
    <ligand>
        <name>dimethylallyl diphosphate</name>
        <dbReference type="ChEBI" id="CHEBI:57623"/>
    </ligand>
</feature>
<feature type="binding site" evidence="5">
    <location>
        <position position="225"/>
    </location>
    <ligand>
        <name>isopentenyl diphosphate</name>
        <dbReference type="ChEBI" id="CHEBI:128769"/>
    </ligand>
</feature>
<evidence type="ECO:0000313" key="7">
    <source>
        <dbReference type="Proteomes" id="UP000231134"/>
    </source>
</evidence>
<evidence type="ECO:0000256" key="3">
    <source>
        <dbReference type="ARBA" id="ARBA00023004"/>
    </source>
</evidence>
<feature type="binding site" evidence="5">
    <location>
        <position position="166"/>
    </location>
    <ligand>
        <name>(2E)-4-hydroxy-3-methylbut-2-enyl diphosphate</name>
        <dbReference type="ChEBI" id="CHEBI:128753"/>
    </ligand>
</feature>
<comment type="pathway">
    <text evidence="5">Isoprenoid biosynthesis; isopentenyl diphosphate biosynthesis via DXP pathway; isopentenyl diphosphate from 1-deoxy-D-xylulose 5-phosphate: step 6/6.</text>
</comment>
<dbReference type="AlphaFoldDB" id="A0A2M9A645"/>
<feature type="binding site" evidence="5">
    <location>
        <position position="42"/>
    </location>
    <ligand>
        <name>dimethylallyl diphosphate</name>
        <dbReference type="ChEBI" id="CHEBI:57623"/>
    </ligand>
</feature>
<feature type="binding site" evidence="5">
    <location>
        <position position="42"/>
    </location>
    <ligand>
        <name>isopentenyl diphosphate</name>
        <dbReference type="ChEBI" id="CHEBI:128769"/>
    </ligand>
</feature>
<dbReference type="UniPathway" id="UPA00056">
    <property type="reaction ID" value="UER00097"/>
</dbReference>
<feature type="binding site" evidence="5">
    <location>
        <position position="75"/>
    </location>
    <ligand>
        <name>isopentenyl diphosphate</name>
        <dbReference type="ChEBI" id="CHEBI:128769"/>
    </ligand>
</feature>
<organism evidence="6 7">
    <name type="scientific">Hallerella succinigenes</name>
    <dbReference type="NCBI Taxonomy" id="1896222"/>
    <lineage>
        <taxon>Bacteria</taxon>
        <taxon>Pseudomonadati</taxon>
        <taxon>Fibrobacterota</taxon>
        <taxon>Fibrobacteria</taxon>
        <taxon>Fibrobacterales</taxon>
        <taxon>Fibrobacteraceae</taxon>
        <taxon>Hallerella</taxon>
    </lineage>
</organism>
<feature type="binding site" evidence="5">
    <location>
        <position position="268"/>
    </location>
    <ligand>
        <name>dimethylallyl diphosphate</name>
        <dbReference type="ChEBI" id="CHEBI:57623"/>
    </ligand>
</feature>
<feature type="binding site" evidence="5">
    <location>
        <position position="42"/>
    </location>
    <ligand>
        <name>(2E)-4-hydroxy-3-methylbut-2-enyl diphosphate</name>
        <dbReference type="ChEBI" id="CHEBI:128753"/>
    </ligand>
</feature>
<dbReference type="NCBIfam" id="NF002188">
    <property type="entry name" value="PRK01045.1-2"/>
    <property type="match status" value="1"/>
</dbReference>
<dbReference type="Gene3D" id="3.40.1010.20">
    <property type="entry name" value="4-hydroxy-3-methylbut-2-enyl diphosphate reductase, catalytic domain"/>
    <property type="match status" value="2"/>
</dbReference>
<evidence type="ECO:0000256" key="4">
    <source>
        <dbReference type="ARBA" id="ARBA00023014"/>
    </source>
</evidence>
<keyword evidence="1 5" id="KW-0004">4Fe-4S</keyword>
<feature type="binding site" evidence="5">
    <location>
        <position position="75"/>
    </location>
    <ligand>
        <name>(2E)-4-hydroxy-3-methylbut-2-enyl diphosphate</name>
        <dbReference type="ChEBI" id="CHEBI:128753"/>
    </ligand>
</feature>
<dbReference type="GO" id="GO:0046872">
    <property type="term" value="F:metal ion binding"/>
    <property type="evidence" value="ECO:0007669"/>
    <property type="project" value="UniProtKB-KW"/>
</dbReference>
<evidence type="ECO:0000256" key="5">
    <source>
        <dbReference type="HAMAP-Rule" id="MF_00191"/>
    </source>
</evidence>
<comment type="catalytic activity">
    <reaction evidence="5">
        <text>isopentenyl diphosphate + 2 oxidized [2Fe-2S]-[ferredoxin] + H2O = (2E)-4-hydroxy-3-methylbut-2-enyl diphosphate + 2 reduced [2Fe-2S]-[ferredoxin] + 2 H(+)</text>
        <dbReference type="Rhea" id="RHEA:24488"/>
        <dbReference type="Rhea" id="RHEA-COMP:10000"/>
        <dbReference type="Rhea" id="RHEA-COMP:10001"/>
        <dbReference type="ChEBI" id="CHEBI:15377"/>
        <dbReference type="ChEBI" id="CHEBI:15378"/>
        <dbReference type="ChEBI" id="CHEBI:33737"/>
        <dbReference type="ChEBI" id="CHEBI:33738"/>
        <dbReference type="ChEBI" id="CHEBI:128753"/>
        <dbReference type="ChEBI" id="CHEBI:128769"/>
        <dbReference type="EC" id="1.17.7.4"/>
    </reaction>
</comment>
<feature type="binding site" evidence="5">
    <location>
        <position position="225"/>
    </location>
    <ligand>
        <name>dimethylallyl diphosphate</name>
        <dbReference type="ChEBI" id="CHEBI:57623"/>
    </ligand>
</feature>
<comment type="cofactor">
    <cofactor evidence="5">
        <name>[4Fe-4S] cluster</name>
        <dbReference type="ChEBI" id="CHEBI:49883"/>
    </cofactor>
    <text evidence="5">Binds 1 [4Fe-4S] cluster per subunit.</text>
</comment>
<dbReference type="InterPro" id="IPR003451">
    <property type="entry name" value="LytB/IspH"/>
</dbReference>
<feature type="binding site" evidence="5">
    <location>
        <position position="268"/>
    </location>
    <ligand>
        <name>(2E)-4-hydroxy-3-methylbut-2-enyl diphosphate</name>
        <dbReference type="ChEBI" id="CHEBI:128753"/>
    </ligand>
</feature>
<gene>
    <name evidence="5" type="primary">ispH</name>
    <name evidence="6" type="ORF">BGX16_1153</name>
</gene>
<feature type="binding site" evidence="5">
    <location>
        <position position="226"/>
    </location>
    <ligand>
        <name>(2E)-4-hydroxy-3-methylbut-2-enyl diphosphate</name>
        <dbReference type="ChEBI" id="CHEBI:128753"/>
    </ligand>
</feature>
<feature type="binding site" evidence="5">
    <location>
        <position position="225"/>
    </location>
    <ligand>
        <name>(2E)-4-hydroxy-3-methylbut-2-enyl diphosphate</name>
        <dbReference type="ChEBI" id="CHEBI:128753"/>
    </ligand>
</feature>
<dbReference type="UniPathway" id="UPA00059">
    <property type="reaction ID" value="UER00105"/>
</dbReference>
<keyword evidence="4 5" id="KW-0411">Iron-sulfur</keyword>
<feature type="binding site" evidence="5">
    <location>
        <position position="224"/>
    </location>
    <ligand>
        <name>(2E)-4-hydroxy-3-methylbut-2-enyl diphosphate</name>
        <dbReference type="ChEBI" id="CHEBI:128753"/>
    </ligand>
</feature>
<dbReference type="PANTHER" id="PTHR30426">
    <property type="entry name" value="4-HYDROXY-3-METHYLBUT-2-ENYL DIPHOSPHATE REDUCTASE"/>
    <property type="match status" value="1"/>
</dbReference>
<dbReference type="NCBIfam" id="TIGR00216">
    <property type="entry name" value="ispH_lytB"/>
    <property type="match status" value="1"/>
</dbReference>
<comment type="caution">
    <text evidence="6">The sequence shown here is derived from an EMBL/GenBank/DDBJ whole genome shotgun (WGS) entry which is preliminary data.</text>
</comment>
<dbReference type="CDD" id="cd13944">
    <property type="entry name" value="lytB_ispH"/>
    <property type="match status" value="1"/>
</dbReference>
<feature type="binding site" evidence="5">
    <location>
        <position position="97"/>
    </location>
    <ligand>
        <name>[4Fe-4S] cluster</name>
        <dbReference type="ChEBI" id="CHEBI:49883"/>
    </ligand>
</feature>
<evidence type="ECO:0000256" key="2">
    <source>
        <dbReference type="ARBA" id="ARBA00022723"/>
    </source>
</evidence>
<feature type="binding site" evidence="5">
    <location>
        <position position="13"/>
    </location>
    <ligand>
        <name>[4Fe-4S] cluster</name>
        <dbReference type="ChEBI" id="CHEBI:49883"/>
    </ligand>
</feature>
<dbReference type="GO" id="GO:0051745">
    <property type="term" value="F:4-hydroxy-3-methylbut-2-enyl diphosphate reductase activity"/>
    <property type="evidence" value="ECO:0007669"/>
    <property type="project" value="UniProtKB-UniRule"/>
</dbReference>
<comment type="function">
    <text evidence="5">Catalyzes the conversion of 1-hydroxy-2-methyl-2-(E)-butenyl 4-diphosphate (HMBPP) into a mixture of isopentenyl diphosphate (IPP) and dimethylallyl diphosphate (DMAPP). Acts in the terminal step of the DOXP/MEP pathway for isoprenoid precursor biosynthesis.</text>
</comment>
<feature type="binding site" evidence="5">
    <location>
        <position position="75"/>
    </location>
    <ligand>
        <name>dimethylallyl diphosphate</name>
        <dbReference type="ChEBI" id="CHEBI:57623"/>
    </ligand>
</feature>
<evidence type="ECO:0000256" key="1">
    <source>
        <dbReference type="ARBA" id="ARBA00022485"/>
    </source>
</evidence>
<comment type="similarity">
    <text evidence="5">Belongs to the IspH family.</text>
</comment>
<feature type="binding site" evidence="5">
    <location>
        <position position="268"/>
    </location>
    <ligand>
        <name>isopentenyl diphosphate</name>
        <dbReference type="ChEBI" id="CHEBI:128769"/>
    </ligand>
</feature>
<proteinExistence type="inferred from homology"/>
<dbReference type="RefSeq" id="WP_100425190.1">
    <property type="nucleotide sequence ID" value="NZ_PGEX01000001.1"/>
</dbReference>
<feature type="binding site" evidence="5">
    <location>
        <position position="196"/>
    </location>
    <ligand>
        <name>[4Fe-4S] cluster</name>
        <dbReference type="ChEBI" id="CHEBI:49883"/>
    </ligand>
</feature>
<dbReference type="Pfam" id="PF02401">
    <property type="entry name" value="LYTB"/>
    <property type="match status" value="1"/>
</dbReference>
<dbReference type="Proteomes" id="UP000231134">
    <property type="component" value="Unassembled WGS sequence"/>
</dbReference>
<evidence type="ECO:0000313" key="6">
    <source>
        <dbReference type="EMBL" id="PJJ41194.1"/>
    </source>
</evidence>
<dbReference type="NCBIfam" id="NF002190">
    <property type="entry name" value="PRK01045.1-4"/>
    <property type="match status" value="1"/>
</dbReference>
<dbReference type="OrthoDB" id="9804068at2"/>
<keyword evidence="5" id="KW-0414">Isoprene biosynthesis</keyword>
<dbReference type="GO" id="GO:0016114">
    <property type="term" value="P:terpenoid biosynthetic process"/>
    <property type="evidence" value="ECO:0007669"/>
    <property type="project" value="UniProtKB-UniRule"/>
</dbReference>
<feature type="binding site" evidence="5">
    <location>
        <position position="125"/>
    </location>
    <ligand>
        <name>isopentenyl diphosphate</name>
        <dbReference type="ChEBI" id="CHEBI:128769"/>
    </ligand>
</feature>
<comment type="catalytic activity">
    <reaction evidence="5">
        <text>dimethylallyl diphosphate + 2 oxidized [2Fe-2S]-[ferredoxin] + H2O = (2E)-4-hydroxy-3-methylbut-2-enyl diphosphate + 2 reduced [2Fe-2S]-[ferredoxin] + 2 H(+)</text>
        <dbReference type="Rhea" id="RHEA:24825"/>
        <dbReference type="Rhea" id="RHEA-COMP:10000"/>
        <dbReference type="Rhea" id="RHEA-COMP:10001"/>
        <dbReference type="ChEBI" id="CHEBI:15377"/>
        <dbReference type="ChEBI" id="CHEBI:15378"/>
        <dbReference type="ChEBI" id="CHEBI:33737"/>
        <dbReference type="ChEBI" id="CHEBI:33738"/>
        <dbReference type="ChEBI" id="CHEBI:57623"/>
        <dbReference type="ChEBI" id="CHEBI:128753"/>
        <dbReference type="EC" id="1.17.7.4"/>
    </reaction>
</comment>